<dbReference type="OrthoDB" id="194358at2759"/>
<dbReference type="Gene3D" id="1.25.40.20">
    <property type="entry name" value="Ankyrin repeat-containing domain"/>
    <property type="match status" value="2"/>
</dbReference>
<feature type="repeat" description="ANK" evidence="1">
    <location>
        <begin position="45"/>
        <end position="77"/>
    </location>
</feature>
<dbReference type="Gene3D" id="1.25.40.10">
    <property type="entry name" value="Tetratricopeptide repeat domain"/>
    <property type="match status" value="1"/>
</dbReference>
<dbReference type="InterPro" id="IPR002110">
    <property type="entry name" value="Ankyrin_rpt"/>
</dbReference>
<dbReference type="InterPro" id="IPR036770">
    <property type="entry name" value="Ankyrin_rpt-contain_sf"/>
</dbReference>
<dbReference type="AlphaFoldDB" id="A0A5J9T4V2"/>
<name>A0A5J9T4V2_9POAL</name>
<sequence length="281" mass="30473">MRGDGEGGCAASSRLAAAASGGGREGRGPEYLVKHGADPNKATRHGNTPLHCAAKRGYCEMAKYLLSEGAIVYPLSQDGEAPLHYDAHGEHARMFGADVNIDSTVITPLSVAAHPVLADCITCLLKDGADPNERDEDGKLPIEVAASRGWDKSVEILLPVTKSLPKFADLSFVQMIQNEMPAHLLEVLRAIEDGDAAYWGKDYAVALRCYTKALRIGHDDPTLYAKRSICHLHTYDGDRYLDDALAYVTLANPNLSASLSDDEAKQFVLVNFARKSQRHNV</sequence>
<dbReference type="SUPFAM" id="SSF48403">
    <property type="entry name" value="Ankyrin repeat"/>
    <property type="match status" value="1"/>
</dbReference>
<accession>A0A5J9T4V2</accession>
<dbReference type="Pfam" id="PF00023">
    <property type="entry name" value="Ank"/>
    <property type="match status" value="1"/>
</dbReference>
<organism evidence="3 4">
    <name type="scientific">Eragrostis curvula</name>
    <name type="common">weeping love grass</name>
    <dbReference type="NCBI Taxonomy" id="38414"/>
    <lineage>
        <taxon>Eukaryota</taxon>
        <taxon>Viridiplantae</taxon>
        <taxon>Streptophyta</taxon>
        <taxon>Embryophyta</taxon>
        <taxon>Tracheophyta</taxon>
        <taxon>Spermatophyta</taxon>
        <taxon>Magnoliopsida</taxon>
        <taxon>Liliopsida</taxon>
        <taxon>Poales</taxon>
        <taxon>Poaceae</taxon>
        <taxon>PACMAD clade</taxon>
        <taxon>Chloridoideae</taxon>
        <taxon>Eragrostideae</taxon>
        <taxon>Eragrostidinae</taxon>
        <taxon>Eragrostis</taxon>
    </lineage>
</organism>
<dbReference type="InterPro" id="IPR011990">
    <property type="entry name" value="TPR-like_helical_dom_sf"/>
</dbReference>
<comment type="caution">
    <text evidence="3">The sequence shown here is derived from an EMBL/GenBank/DDBJ whole genome shotgun (WGS) entry which is preliminary data.</text>
</comment>
<dbReference type="PROSITE" id="PS50088">
    <property type="entry name" value="ANK_REPEAT"/>
    <property type="match status" value="1"/>
</dbReference>
<evidence type="ECO:0000256" key="2">
    <source>
        <dbReference type="SAM" id="MobiDB-lite"/>
    </source>
</evidence>
<dbReference type="PROSITE" id="PS50297">
    <property type="entry name" value="ANK_REP_REGION"/>
    <property type="match status" value="1"/>
</dbReference>
<dbReference type="PANTHER" id="PTHR46224:SF27">
    <property type="match status" value="1"/>
</dbReference>
<reference evidence="3 4" key="1">
    <citation type="journal article" date="2019" name="Sci. Rep.">
        <title>A high-quality genome of Eragrostis curvula grass provides insights into Poaceae evolution and supports new strategies to enhance forage quality.</title>
        <authorList>
            <person name="Carballo J."/>
            <person name="Santos B.A.C.M."/>
            <person name="Zappacosta D."/>
            <person name="Garbus I."/>
            <person name="Selva J.P."/>
            <person name="Gallo C.A."/>
            <person name="Diaz A."/>
            <person name="Albertini E."/>
            <person name="Caccamo M."/>
            <person name="Echenique V."/>
        </authorList>
    </citation>
    <scope>NUCLEOTIDE SEQUENCE [LARGE SCALE GENOMIC DNA]</scope>
    <source>
        <strain evidence="4">cv. Victoria</strain>
        <tissue evidence="3">Leaf</tissue>
    </source>
</reference>
<evidence type="ECO:0000313" key="4">
    <source>
        <dbReference type="Proteomes" id="UP000324897"/>
    </source>
</evidence>
<feature type="compositionally biased region" description="Basic and acidic residues" evidence="2">
    <location>
        <begin position="24"/>
        <end position="38"/>
    </location>
</feature>
<dbReference type="SUPFAM" id="SSF48452">
    <property type="entry name" value="TPR-like"/>
    <property type="match status" value="1"/>
</dbReference>
<dbReference type="Pfam" id="PF13637">
    <property type="entry name" value="Ank_4"/>
    <property type="match status" value="1"/>
</dbReference>
<evidence type="ECO:0000313" key="3">
    <source>
        <dbReference type="EMBL" id="TVU06257.1"/>
    </source>
</evidence>
<dbReference type="InterPro" id="IPR051616">
    <property type="entry name" value="Cul2-RING_E3_ligase_SR"/>
</dbReference>
<evidence type="ECO:0000256" key="1">
    <source>
        <dbReference type="PROSITE-ProRule" id="PRU00023"/>
    </source>
</evidence>
<keyword evidence="1" id="KW-0040">ANK repeat</keyword>
<protein>
    <submittedName>
        <fullName evidence="3">Uncharacterized protein</fullName>
    </submittedName>
</protein>
<dbReference type="PANTHER" id="PTHR46224">
    <property type="entry name" value="ANKYRIN REPEAT FAMILY PROTEIN"/>
    <property type="match status" value="1"/>
</dbReference>
<dbReference type="Proteomes" id="UP000324897">
    <property type="component" value="Unassembled WGS sequence"/>
</dbReference>
<dbReference type="PRINTS" id="PR01415">
    <property type="entry name" value="ANKYRIN"/>
</dbReference>
<feature type="region of interest" description="Disordered" evidence="2">
    <location>
        <begin position="18"/>
        <end position="47"/>
    </location>
</feature>
<gene>
    <name evidence="3" type="ORF">EJB05_49459</name>
</gene>
<feature type="non-terminal residue" evidence="3">
    <location>
        <position position="1"/>
    </location>
</feature>
<dbReference type="Gramene" id="TVU06257">
    <property type="protein sequence ID" value="TVU06257"/>
    <property type="gene ID" value="EJB05_49459"/>
</dbReference>
<dbReference type="SMART" id="SM00248">
    <property type="entry name" value="ANK"/>
    <property type="match status" value="2"/>
</dbReference>
<proteinExistence type="predicted"/>
<keyword evidence="4" id="KW-1185">Reference proteome</keyword>
<dbReference type="EMBL" id="RWGY01000051">
    <property type="protein sequence ID" value="TVU06257.1"/>
    <property type="molecule type" value="Genomic_DNA"/>
</dbReference>